<dbReference type="EMBL" id="JMIU01000001">
    <property type="protein sequence ID" value="KDN96008.1"/>
    <property type="molecule type" value="Genomic_DNA"/>
</dbReference>
<feature type="transmembrane region" description="Helical" evidence="5">
    <location>
        <begin position="27"/>
        <end position="45"/>
    </location>
</feature>
<evidence type="ECO:0000313" key="7">
    <source>
        <dbReference type="EMBL" id="KDN96008.1"/>
    </source>
</evidence>
<reference evidence="7 8" key="1">
    <citation type="submission" date="2014-04" db="EMBL/GenBank/DDBJ databases">
        <title>Draft genome sequence of Hydrogenovibrio marinus MH-110, a model organism for aerobic H2 metabolism.</title>
        <authorList>
            <person name="Cha H.J."/>
            <person name="Jo B.H."/>
            <person name="Hwang B.H."/>
        </authorList>
    </citation>
    <scope>NUCLEOTIDE SEQUENCE [LARGE SCALE GENOMIC DNA]</scope>
    <source>
        <strain evidence="7 8">MH-110</strain>
    </source>
</reference>
<keyword evidence="3 5" id="KW-1133">Transmembrane helix</keyword>
<dbReference type="Pfam" id="PF00092">
    <property type="entry name" value="VWA"/>
    <property type="match status" value="1"/>
</dbReference>
<dbReference type="InterPro" id="IPR050768">
    <property type="entry name" value="UPF0353/GerABKA_families"/>
</dbReference>
<dbReference type="PROSITE" id="PS50234">
    <property type="entry name" value="VWFA"/>
    <property type="match status" value="1"/>
</dbReference>
<evidence type="ECO:0000256" key="4">
    <source>
        <dbReference type="ARBA" id="ARBA00023136"/>
    </source>
</evidence>
<accession>A0A066ZQB7</accession>
<keyword evidence="2 5" id="KW-0812">Transmembrane</keyword>
<evidence type="ECO:0000256" key="2">
    <source>
        <dbReference type="ARBA" id="ARBA00022692"/>
    </source>
</evidence>
<dbReference type="SMART" id="SM00327">
    <property type="entry name" value="VWA"/>
    <property type="match status" value="1"/>
</dbReference>
<feature type="domain" description="VWFA" evidence="6">
    <location>
        <begin position="129"/>
        <end position="324"/>
    </location>
</feature>
<evidence type="ECO:0000259" key="6">
    <source>
        <dbReference type="PROSITE" id="PS50234"/>
    </source>
</evidence>
<gene>
    <name evidence="7" type="ORF">EI16_06895</name>
</gene>
<dbReference type="RefSeq" id="WP_035628981.1">
    <property type="nucleotide sequence ID" value="NZ_AP020335.1"/>
</dbReference>
<proteinExistence type="predicted"/>
<keyword evidence="8" id="KW-1185">Reference proteome</keyword>
<protein>
    <recommendedName>
        <fullName evidence="6">VWFA domain-containing protein</fullName>
    </recommendedName>
</protein>
<dbReference type="STRING" id="28885.EI16_06895"/>
<dbReference type="InterPro" id="IPR036465">
    <property type="entry name" value="vWFA_dom_sf"/>
</dbReference>
<dbReference type="AlphaFoldDB" id="A0A066ZQB7"/>
<evidence type="ECO:0000313" key="8">
    <source>
        <dbReference type="Proteomes" id="UP000027341"/>
    </source>
</evidence>
<keyword evidence="1" id="KW-1003">Cell membrane</keyword>
<evidence type="ECO:0000256" key="3">
    <source>
        <dbReference type="ARBA" id="ARBA00022989"/>
    </source>
</evidence>
<feature type="transmembrane region" description="Helical" evidence="5">
    <location>
        <begin position="344"/>
        <end position="367"/>
    </location>
</feature>
<name>A0A066ZQB7_HYDMR</name>
<dbReference type="PANTHER" id="PTHR22550">
    <property type="entry name" value="SPORE GERMINATION PROTEIN"/>
    <property type="match status" value="1"/>
</dbReference>
<sequence>MVSDGMTWTAFWQEIPQWSTWIFQHPTALVLVGLAPVLTLIFWAASKSKARLSGLSDWDEVAEMKSMSFRHPLIDRMHWVMQPQTKSSFWRWALQVLRWSILALLAIALASPVKEVPLPPEPQTKTVRDLVFVIESSASFLLPDYEMNGQPTTRMAVVKSVLDQFVSGLQGNRFSFIVYAEQAFTLMPLTTDAVTARLMLKRLRPYLAGRTDEGAGEALGLGLQQTENSTKTTQKRVVIFISDGQSRASRIPLDDAITYAQGLNVPIYTIGVGAGSAQADKRAFTGLLYQPLKSGMLQHLAAETGGRYYQVNGEASLQKVLQAIDQTEGAQLETPQKKTAKIELYPYFVALALMLFVLYFALVQLLAKRLQTEEAA</sequence>
<dbReference type="SUPFAM" id="SSF53300">
    <property type="entry name" value="vWA-like"/>
    <property type="match status" value="1"/>
</dbReference>
<organism evidence="7 8">
    <name type="scientific">Hydrogenovibrio marinus</name>
    <dbReference type="NCBI Taxonomy" id="28885"/>
    <lineage>
        <taxon>Bacteria</taxon>
        <taxon>Pseudomonadati</taxon>
        <taxon>Pseudomonadota</taxon>
        <taxon>Gammaproteobacteria</taxon>
        <taxon>Thiotrichales</taxon>
        <taxon>Piscirickettsiaceae</taxon>
        <taxon>Hydrogenovibrio</taxon>
    </lineage>
</organism>
<evidence type="ECO:0000256" key="5">
    <source>
        <dbReference type="SAM" id="Phobius"/>
    </source>
</evidence>
<dbReference type="Proteomes" id="UP000027341">
    <property type="component" value="Unassembled WGS sequence"/>
</dbReference>
<evidence type="ECO:0000256" key="1">
    <source>
        <dbReference type="ARBA" id="ARBA00022475"/>
    </source>
</evidence>
<dbReference type="Gene3D" id="3.40.50.410">
    <property type="entry name" value="von Willebrand factor, type A domain"/>
    <property type="match status" value="1"/>
</dbReference>
<dbReference type="InterPro" id="IPR002035">
    <property type="entry name" value="VWF_A"/>
</dbReference>
<dbReference type="PANTHER" id="PTHR22550:SF5">
    <property type="entry name" value="LEUCINE ZIPPER PROTEIN 4"/>
    <property type="match status" value="1"/>
</dbReference>
<comment type="caution">
    <text evidence="7">The sequence shown here is derived from an EMBL/GenBank/DDBJ whole genome shotgun (WGS) entry which is preliminary data.</text>
</comment>
<keyword evidence="4 5" id="KW-0472">Membrane</keyword>